<evidence type="ECO:0000313" key="2">
    <source>
        <dbReference type="EMBL" id="EAQ79286.1"/>
    </source>
</evidence>
<dbReference type="GO" id="GO:0016706">
    <property type="term" value="F:2-oxoglutarate-dependent dioxygenase activity"/>
    <property type="evidence" value="ECO:0007669"/>
    <property type="project" value="UniProtKB-ARBA"/>
</dbReference>
<gene>
    <name evidence="2" type="ORF">DSM3645_02383</name>
</gene>
<accession>A3ZVE0</accession>
<dbReference type="OrthoDB" id="9791262at2"/>
<dbReference type="AlphaFoldDB" id="A3ZVE0"/>
<comment type="cofactor">
    <cofactor evidence="1">
        <name>Fe(2+)</name>
        <dbReference type="ChEBI" id="CHEBI:29033"/>
    </cofactor>
</comment>
<dbReference type="PANTHER" id="PTHR20883">
    <property type="entry name" value="PHYTANOYL-COA DIOXYGENASE DOMAIN CONTAINING 1"/>
    <property type="match status" value="1"/>
</dbReference>
<dbReference type="eggNOG" id="COG5285">
    <property type="taxonomic scope" value="Bacteria"/>
</dbReference>
<organism evidence="2 3">
    <name type="scientific">Blastopirellula marina DSM 3645</name>
    <dbReference type="NCBI Taxonomy" id="314230"/>
    <lineage>
        <taxon>Bacteria</taxon>
        <taxon>Pseudomonadati</taxon>
        <taxon>Planctomycetota</taxon>
        <taxon>Planctomycetia</taxon>
        <taxon>Pirellulales</taxon>
        <taxon>Pirellulaceae</taxon>
        <taxon>Blastopirellula</taxon>
    </lineage>
</organism>
<sequence length="284" mass="32282">MGEIWEAAPRIDPVVWPGRSGTLPDSEISSFADNGYLSFPQLLSSSEAAQCLAEAEEMRWSADQDRPEVITEPQRNEVRTIFRVHRDNERFRSICLDRRILSKVEQILGSDVYIHQSRINYKPAFHGKEFFWHSDFETWHVEDGMPRTRAISVSISLTDNHEFNGPLMLIQGSHQYYIRCIGETPENHYETSLKKQEFGVPSRQAIEFLTNQGSIKAPKGGPGSALMFDCNTMHGSAGNLSPTPRTNLFVVYNSVENRLVEPFGGYAPRPEFLAEREDCSLEQP</sequence>
<dbReference type="PANTHER" id="PTHR20883:SF48">
    <property type="entry name" value="ECTOINE DIOXYGENASE"/>
    <property type="match status" value="1"/>
</dbReference>
<comment type="caution">
    <text evidence="2">The sequence shown here is derived from an EMBL/GenBank/DDBJ whole genome shotgun (WGS) entry which is preliminary data.</text>
</comment>
<dbReference type="SUPFAM" id="SSF51197">
    <property type="entry name" value="Clavaminate synthase-like"/>
    <property type="match status" value="1"/>
</dbReference>
<dbReference type="Proteomes" id="UP000004358">
    <property type="component" value="Unassembled WGS sequence"/>
</dbReference>
<evidence type="ECO:0000256" key="1">
    <source>
        <dbReference type="ARBA" id="ARBA00001954"/>
    </source>
</evidence>
<proteinExistence type="predicted"/>
<dbReference type="Gene3D" id="2.60.120.620">
    <property type="entry name" value="q2cbj1_9rhob like domain"/>
    <property type="match status" value="1"/>
</dbReference>
<name>A3ZVE0_9BACT</name>
<dbReference type="EMBL" id="AANZ01000014">
    <property type="protein sequence ID" value="EAQ79286.1"/>
    <property type="molecule type" value="Genomic_DNA"/>
</dbReference>
<dbReference type="HOGENOM" id="CLU_048953_5_0_0"/>
<dbReference type="Pfam" id="PF05721">
    <property type="entry name" value="PhyH"/>
    <property type="match status" value="1"/>
</dbReference>
<evidence type="ECO:0000313" key="3">
    <source>
        <dbReference type="Proteomes" id="UP000004358"/>
    </source>
</evidence>
<dbReference type="STRING" id="314230.DSM3645_02383"/>
<dbReference type="InterPro" id="IPR008775">
    <property type="entry name" value="Phytyl_CoA_dOase-like"/>
</dbReference>
<protein>
    <submittedName>
        <fullName evidence="2">L-proline 4-hydroxylase</fullName>
    </submittedName>
</protein>
<dbReference type="GO" id="GO:0005506">
    <property type="term" value="F:iron ion binding"/>
    <property type="evidence" value="ECO:0007669"/>
    <property type="project" value="UniProtKB-ARBA"/>
</dbReference>
<reference evidence="2 3" key="1">
    <citation type="submission" date="2006-02" db="EMBL/GenBank/DDBJ databases">
        <authorList>
            <person name="Amann R."/>
            <person name="Ferriera S."/>
            <person name="Johnson J."/>
            <person name="Kravitz S."/>
            <person name="Halpern A."/>
            <person name="Remington K."/>
            <person name="Beeson K."/>
            <person name="Tran B."/>
            <person name="Rogers Y.-H."/>
            <person name="Friedman R."/>
            <person name="Venter J.C."/>
        </authorList>
    </citation>
    <scope>NUCLEOTIDE SEQUENCE [LARGE SCALE GENOMIC DNA]</scope>
    <source>
        <strain evidence="2 3">DSM 3645</strain>
    </source>
</reference>